<dbReference type="RefSeq" id="WP_160291892.1">
    <property type="nucleotide sequence ID" value="NZ_JXYS01000102.1"/>
</dbReference>
<dbReference type="AlphaFoldDB" id="A0A0D8HDL4"/>
<dbReference type="GO" id="GO:0004803">
    <property type="term" value="F:transposase activity"/>
    <property type="evidence" value="ECO:0007669"/>
    <property type="project" value="InterPro"/>
</dbReference>
<dbReference type="STRING" id="1280514.AXFE_31240"/>
<organism evidence="2 3">
    <name type="scientific">Acidithrix ferrooxidans</name>
    <dbReference type="NCBI Taxonomy" id="1280514"/>
    <lineage>
        <taxon>Bacteria</taxon>
        <taxon>Bacillati</taxon>
        <taxon>Actinomycetota</taxon>
        <taxon>Acidimicrobiia</taxon>
        <taxon>Acidimicrobiales</taxon>
        <taxon>Acidimicrobiaceae</taxon>
        <taxon>Acidithrix</taxon>
    </lineage>
</organism>
<sequence length="140" mass="16312">MDSHRRAQAGPFLWIQANIALSTKDYISLHDDDWRNGRHVVYQLHAHIVLIPRYRRNVMTERVSDEIRSALIEVCTRFDSTLDAFETDGDHAHLLITYAAKVALSRLVMSMKTLIAMRVRAKNWPEVREALWGQHFWSPS</sequence>
<keyword evidence="3" id="KW-1185">Reference proteome</keyword>
<dbReference type="PANTHER" id="PTHR33360">
    <property type="entry name" value="TRANSPOSASE FOR INSERTION SEQUENCE ELEMENT IS200"/>
    <property type="match status" value="1"/>
</dbReference>
<reference evidence="2 3" key="1">
    <citation type="submission" date="2015-01" db="EMBL/GenBank/DDBJ databases">
        <title>Draft genome of the acidophilic iron oxidizer Acidithrix ferrooxidans strain Py-F3.</title>
        <authorList>
            <person name="Poehlein A."/>
            <person name="Eisen S."/>
            <person name="Schloemann M."/>
            <person name="Johnson B.D."/>
            <person name="Daniel R."/>
            <person name="Muehling M."/>
        </authorList>
    </citation>
    <scope>NUCLEOTIDE SEQUENCE [LARGE SCALE GENOMIC DNA]</scope>
    <source>
        <strain evidence="2 3">Py-F3</strain>
    </source>
</reference>
<dbReference type="InterPro" id="IPR002686">
    <property type="entry name" value="Transposase_17"/>
</dbReference>
<accession>A0A0D8HDL4</accession>
<dbReference type="GO" id="GO:0006313">
    <property type="term" value="P:DNA transposition"/>
    <property type="evidence" value="ECO:0007669"/>
    <property type="project" value="InterPro"/>
</dbReference>
<dbReference type="NCBIfam" id="NF033573">
    <property type="entry name" value="transpos_IS200"/>
    <property type="match status" value="1"/>
</dbReference>
<dbReference type="InterPro" id="IPR036515">
    <property type="entry name" value="Transposase_17_sf"/>
</dbReference>
<dbReference type="GO" id="GO:0003677">
    <property type="term" value="F:DNA binding"/>
    <property type="evidence" value="ECO:0007669"/>
    <property type="project" value="InterPro"/>
</dbReference>
<dbReference type="Pfam" id="PF01797">
    <property type="entry name" value="Y1_Tnp"/>
    <property type="match status" value="1"/>
</dbReference>
<dbReference type="SMART" id="SM01321">
    <property type="entry name" value="Y1_Tnp"/>
    <property type="match status" value="1"/>
</dbReference>
<proteinExistence type="predicted"/>
<evidence type="ECO:0000313" key="2">
    <source>
        <dbReference type="EMBL" id="KJF16050.1"/>
    </source>
</evidence>
<comment type="caution">
    <text evidence="2">The sequence shown here is derived from an EMBL/GenBank/DDBJ whole genome shotgun (WGS) entry which is preliminary data.</text>
</comment>
<name>A0A0D8HDL4_9ACTN</name>
<dbReference type="EMBL" id="JXYS01000102">
    <property type="protein sequence ID" value="KJF16050.1"/>
    <property type="molecule type" value="Genomic_DNA"/>
</dbReference>
<dbReference type="Gene3D" id="3.30.70.1290">
    <property type="entry name" value="Transposase IS200-like"/>
    <property type="match status" value="1"/>
</dbReference>
<gene>
    <name evidence="2" type="ORF">AXFE_31240</name>
</gene>
<evidence type="ECO:0000259" key="1">
    <source>
        <dbReference type="SMART" id="SM01321"/>
    </source>
</evidence>
<dbReference type="PANTHER" id="PTHR33360:SF2">
    <property type="entry name" value="TRANSPOSASE FOR INSERTION SEQUENCE ELEMENT IS200"/>
    <property type="match status" value="1"/>
</dbReference>
<dbReference type="SUPFAM" id="SSF143422">
    <property type="entry name" value="Transposase IS200-like"/>
    <property type="match status" value="1"/>
</dbReference>
<dbReference type="OrthoDB" id="9798161at2"/>
<evidence type="ECO:0000313" key="3">
    <source>
        <dbReference type="Proteomes" id="UP000032360"/>
    </source>
</evidence>
<protein>
    <submittedName>
        <fullName evidence="2">Transposase IS200 like protein</fullName>
    </submittedName>
</protein>
<feature type="domain" description="Transposase IS200-like" evidence="1">
    <location>
        <begin position="41"/>
        <end position="140"/>
    </location>
</feature>
<dbReference type="Proteomes" id="UP000032360">
    <property type="component" value="Unassembled WGS sequence"/>
</dbReference>